<protein>
    <recommendedName>
        <fullName evidence="7">Sec-independent protein translocase protein TatC</fullName>
    </recommendedName>
</protein>
<accession>A0ABY6FZK1</accession>
<dbReference type="PRINTS" id="PR01840">
    <property type="entry name" value="TATCFAMILY"/>
</dbReference>
<reference evidence="8" key="1">
    <citation type="submission" date="2022-10" db="EMBL/GenBank/DDBJ databases">
        <title>Whole-Genome Sequencing of Brachybacterium huguangmaarense BRM-3, Isolated from Betula schmidtii.</title>
        <authorList>
            <person name="Haam D."/>
        </authorList>
    </citation>
    <scope>NUCLEOTIDE SEQUENCE</scope>
    <source>
        <strain evidence="8">BRM-3</strain>
    </source>
</reference>
<evidence type="ECO:0000313" key="8">
    <source>
        <dbReference type="EMBL" id="UYG16317.1"/>
    </source>
</evidence>
<organism evidence="8 9">
    <name type="scientific">Brachybacterium huguangmaarense</name>
    <dbReference type="NCBI Taxonomy" id="1652028"/>
    <lineage>
        <taxon>Bacteria</taxon>
        <taxon>Bacillati</taxon>
        <taxon>Actinomycetota</taxon>
        <taxon>Actinomycetes</taxon>
        <taxon>Micrococcales</taxon>
        <taxon>Dermabacteraceae</taxon>
        <taxon>Brachybacterium</taxon>
    </lineage>
</organism>
<name>A0ABY6FZK1_9MICO</name>
<dbReference type="PANTHER" id="PTHR30371:SF0">
    <property type="entry name" value="SEC-INDEPENDENT PROTEIN TRANSLOCASE PROTEIN TATC, CHLOROPLASTIC-RELATED"/>
    <property type="match status" value="1"/>
</dbReference>
<evidence type="ECO:0000256" key="1">
    <source>
        <dbReference type="ARBA" id="ARBA00004141"/>
    </source>
</evidence>
<comment type="similarity">
    <text evidence="7">Belongs to the TatC family.</text>
</comment>
<keyword evidence="2 7" id="KW-0812">Transmembrane</keyword>
<keyword evidence="7" id="KW-0813">Transport</keyword>
<evidence type="ECO:0000313" key="9">
    <source>
        <dbReference type="Proteomes" id="UP001164305"/>
    </source>
</evidence>
<dbReference type="EMBL" id="CP107020">
    <property type="protein sequence ID" value="UYG16317.1"/>
    <property type="molecule type" value="Genomic_DNA"/>
</dbReference>
<feature type="transmembrane region" description="Helical" evidence="7">
    <location>
        <begin position="30"/>
        <end position="51"/>
    </location>
</feature>
<feature type="transmembrane region" description="Helical" evidence="7">
    <location>
        <begin position="205"/>
        <end position="223"/>
    </location>
</feature>
<comment type="subunit">
    <text evidence="7">The Tat system comprises two distinct complexes: a TatABC complex, containing multiple copies of TatA, TatB and TatC subunits, and a separate TatA complex, containing only TatA subunits. Substrates initially bind to the TatABC complex, which probably triggers association of the separate TatA complex to form the active translocon.</text>
</comment>
<evidence type="ECO:0000256" key="2">
    <source>
        <dbReference type="ARBA" id="ARBA00022692"/>
    </source>
</evidence>
<sequence>MAREKKRRRPKDPEGRMSLGEHLTELRNRLVWCALTIVALSVVGWFIYPWVFEYLQHPFVEARRLGLKASINFNGVGKGLSAQLAMSAYIGLILSSPMIIFQVWRFVTPGLHKNERRYTLGFFGSAVPLFFIGCTAGYFMMNKAVPILMEFTPKIEGVQQIIDYSDYLTLLVRTVLAFGIAFTLPVVLVLLNFLGILPGRSMLKAWRWVTLVCFAFTAIMVPTPDPFTMIFMALPMVALYFAAVAISIVHDRRRAKALDDIPDDRASVIDDEVEPIEAPSSLDEVDGR</sequence>
<dbReference type="PANTHER" id="PTHR30371">
    <property type="entry name" value="SEC-INDEPENDENT PROTEIN TRANSLOCASE PROTEIN TATC"/>
    <property type="match status" value="1"/>
</dbReference>
<evidence type="ECO:0000256" key="7">
    <source>
        <dbReference type="HAMAP-Rule" id="MF_00902"/>
    </source>
</evidence>
<comment type="function">
    <text evidence="7">Part of the twin-arginine translocation (Tat) system that transports large folded proteins containing a characteristic twin-arginine motif in their signal peptide across membranes. Together with TatB, TatC is part of a receptor directly interacting with Tat signal peptides.</text>
</comment>
<dbReference type="Proteomes" id="UP001164305">
    <property type="component" value="Chromosome"/>
</dbReference>
<comment type="subcellular location">
    <subcellularLocation>
        <location evidence="7">Cell membrane</location>
        <topology evidence="7">Multi-pass membrane protein</topology>
    </subcellularLocation>
    <subcellularLocation>
        <location evidence="1">Membrane</location>
        <topology evidence="1">Multi-pass membrane protein</topology>
    </subcellularLocation>
</comment>
<dbReference type="NCBIfam" id="TIGR00945">
    <property type="entry name" value="tatC"/>
    <property type="match status" value="1"/>
</dbReference>
<evidence type="ECO:0000256" key="5">
    <source>
        <dbReference type="ARBA" id="ARBA00023010"/>
    </source>
</evidence>
<dbReference type="InterPro" id="IPR002033">
    <property type="entry name" value="TatC"/>
</dbReference>
<dbReference type="HAMAP" id="MF_00902">
    <property type="entry name" value="TatC"/>
    <property type="match status" value="1"/>
</dbReference>
<keyword evidence="4 7" id="KW-1133">Transmembrane helix</keyword>
<proteinExistence type="inferred from homology"/>
<feature type="transmembrane region" description="Helical" evidence="7">
    <location>
        <begin position="86"/>
        <end position="107"/>
    </location>
</feature>
<dbReference type="RefSeq" id="WP_263593530.1">
    <property type="nucleotide sequence ID" value="NZ_CP107020.1"/>
</dbReference>
<keyword evidence="5 7" id="KW-0811">Translocation</keyword>
<keyword evidence="7" id="KW-1003">Cell membrane</keyword>
<evidence type="ECO:0000256" key="6">
    <source>
        <dbReference type="ARBA" id="ARBA00023136"/>
    </source>
</evidence>
<keyword evidence="3 7" id="KW-0653">Protein transport</keyword>
<keyword evidence="9" id="KW-1185">Reference proteome</keyword>
<keyword evidence="6 7" id="KW-0472">Membrane</keyword>
<dbReference type="Pfam" id="PF00902">
    <property type="entry name" value="TatC"/>
    <property type="match status" value="1"/>
</dbReference>
<evidence type="ECO:0000256" key="3">
    <source>
        <dbReference type="ARBA" id="ARBA00022927"/>
    </source>
</evidence>
<evidence type="ECO:0000256" key="4">
    <source>
        <dbReference type="ARBA" id="ARBA00022989"/>
    </source>
</evidence>
<feature type="transmembrane region" description="Helical" evidence="7">
    <location>
        <begin position="119"/>
        <end position="141"/>
    </location>
</feature>
<gene>
    <name evidence="7 8" type="primary">tatC</name>
    <name evidence="8" type="ORF">BRM3_11970</name>
</gene>
<feature type="transmembrane region" description="Helical" evidence="7">
    <location>
        <begin position="229"/>
        <end position="249"/>
    </location>
</feature>
<feature type="transmembrane region" description="Helical" evidence="7">
    <location>
        <begin position="170"/>
        <end position="193"/>
    </location>
</feature>